<dbReference type="Proteomes" id="UP001165136">
    <property type="component" value="Unassembled WGS sequence"/>
</dbReference>
<dbReference type="RefSeq" id="WP_285486383.1">
    <property type="nucleotide sequence ID" value="NZ_BSTI01000003.1"/>
</dbReference>
<accession>A0A9W6VF01</accession>
<dbReference type="EMBL" id="BSTI01000003">
    <property type="protein sequence ID" value="GLY64987.1"/>
    <property type="molecule type" value="Genomic_DNA"/>
</dbReference>
<dbReference type="PANTHER" id="PTHR31964:SF113">
    <property type="entry name" value="USPA DOMAIN-CONTAINING PROTEIN"/>
    <property type="match status" value="1"/>
</dbReference>
<dbReference type="InterPro" id="IPR014729">
    <property type="entry name" value="Rossmann-like_a/b/a_fold"/>
</dbReference>
<feature type="domain" description="UspA" evidence="2">
    <location>
        <begin position="5"/>
        <end position="144"/>
    </location>
</feature>
<dbReference type="PANTHER" id="PTHR31964">
    <property type="entry name" value="ADENINE NUCLEOTIDE ALPHA HYDROLASES-LIKE SUPERFAMILY PROTEIN"/>
    <property type="match status" value="1"/>
</dbReference>
<evidence type="ECO:0000313" key="3">
    <source>
        <dbReference type="EMBL" id="GLY64987.1"/>
    </source>
</evidence>
<protein>
    <submittedName>
        <fullName evidence="3">Universal stress protein</fullName>
    </submittedName>
</protein>
<evidence type="ECO:0000313" key="4">
    <source>
        <dbReference type="Proteomes" id="UP001165136"/>
    </source>
</evidence>
<comment type="caution">
    <text evidence="3">The sequence shown here is derived from an EMBL/GenBank/DDBJ whole genome shotgun (WGS) entry which is preliminary data.</text>
</comment>
<name>A0A9W6VF01_9PSEU</name>
<dbReference type="InterPro" id="IPR006015">
    <property type="entry name" value="Universal_stress_UspA"/>
</dbReference>
<dbReference type="PRINTS" id="PR01438">
    <property type="entry name" value="UNVRSLSTRESS"/>
</dbReference>
<dbReference type="SUPFAM" id="SSF52402">
    <property type="entry name" value="Adenine nucleotide alpha hydrolases-like"/>
    <property type="match status" value="1"/>
</dbReference>
<evidence type="ECO:0000259" key="2">
    <source>
        <dbReference type="Pfam" id="PF00582"/>
    </source>
</evidence>
<comment type="similarity">
    <text evidence="1">Belongs to the universal stress protein A family.</text>
</comment>
<proteinExistence type="inferred from homology"/>
<keyword evidence="4" id="KW-1185">Reference proteome</keyword>
<gene>
    <name evidence="3" type="ORF">Atai01_16060</name>
</gene>
<reference evidence="3" key="1">
    <citation type="submission" date="2023-03" db="EMBL/GenBank/DDBJ databases">
        <title>Amycolatopsis taiwanensis NBRC 103393.</title>
        <authorList>
            <person name="Ichikawa N."/>
            <person name="Sato H."/>
            <person name="Tonouchi N."/>
        </authorList>
    </citation>
    <scope>NUCLEOTIDE SEQUENCE</scope>
    <source>
        <strain evidence="3">NBRC 103393</strain>
    </source>
</reference>
<dbReference type="Pfam" id="PF00582">
    <property type="entry name" value="Usp"/>
    <property type="match status" value="1"/>
</dbReference>
<dbReference type="Gene3D" id="3.40.50.620">
    <property type="entry name" value="HUPs"/>
    <property type="match status" value="1"/>
</dbReference>
<sequence length="153" mass="16516">MTGQRKIVVGVDGSNQSEAALRWALEEATAHSDQVRAVLVRARAELLPGTSYAIQPYGRPPVGEDEEYSDRLRTTVQKIRETLDNPPPVIEAVLNGDPAAELVKESAHADLLVIGSHGARLRDVLIGSVAVWCVRHAHCPVLVITNEAAQQLG</sequence>
<organism evidence="3 4">
    <name type="scientific">Amycolatopsis taiwanensis</name>
    <dbReference type="NCBI Taxonomy" id="342230"/>
    <lineage>
        <taxon>Bacteria</taxon>
        <taxon>Bacillati</taxon>
        <taxon>Actinomycetota</taxon>
        <taxon>Actinomycetes</taxon>
        <taxon>Pseudonocardiales</taxon>
        <taxon>Pseudonocardiaceae</taxon>
        <taxon>Amycolatopsis</taxon>
    </lineage>
</organism>
<dbReference type="CDD" id="cd23659">
    <property type="entry name" value="USP_At3g01520-like"/>
    <property type="match status" value="1"/>
</dbReference>
<dbReference type="InterPro" id="IPR006016">
    <property type="entry name" value="UspA"/>
</dbReference>
<evidence type="ECO:0000256" key="1">
    <source>
        <dbReference type="ARBA" id="ARBA00008791"/>
    </source>
</evidence>
<dbReference type="AlphaFoldDB" id="A0A9W6VF01"/>